<keyword evidence="2" id="KW-0418">Kinase</keyword>
<dbReference type="Gene3D" id="3.30.420.40">
    <property type="match status" value="2"/>
</dbReference>
<dbReference type="Proteomes" id="UP000295719">
    <property type="component" value="Unassembled WGS sequence"/>
</dbReference>
<dbReference type="CDD" id="cd00090">
    <property type="entry name" value="HTH_ARSR"/>
    <property type="match status" value="1"/>
</dbReference>
<name>A0A4R3Z6N0_9GAMM</name>
<proteinExistence type="inferred from homology"/>
<dbReference type="InterPro" id="IPR000600">
    <property type="entry name" value="ROK"/>
</dbReference>
<dbReference type="SUPFAM" id="SSF53067">
    <property type="entry name" value="Actin-like ATPase domain"/>
    <property type="match status" value="1"/>
</dbReference>
<gene>
    <name evidence="2" type="ORF">EDC52_10111</name>
</gene>
<comment type="similarity">
    <text evidence="1">Belongs to the ROK (NagC/XylR) family.</text>
</comment>
<dbReference type="GO" id="GO:0006355">
    <property type="term" value="P:regulation of DNA-templated transcription"/>
    <property type="evidence" value="ECO:0007669"/>
    <property type="project" value="UniProtKB-ARBA"/>
</dbReference>
<dbReference type="InterPro" id="IPR043129">
    <property type="entry name" value="ATPase_NBD"/>
</dbReference>
<dbReference type="InterPro" id="IPR036388">
    <property type="entry name" value="WH-like_DNA-bd_sf"/>
</dbReference>
<dbReference type="OrthoDB" id="3806841at2"/>
<dbReference type="InterPro" id="IPR011991">
    <property type="entry name" value="ArsR-like_HTH"/>
</dbReference>
<reference evidence="2 3" key="1">
    <citation type="submission" date="2019-03" db="EMBL/GenBank/DDBJ databases">
        <title>Genomic Encyclopedia of Type Strains, Phase IV (KMG-IV): sequencing the most valuable type-strain genomes for metagenomic binning, comparative biology and taxonomic classification.</title>
        <authorList>
            <person name="Goeker M."/>
        </authorList>
    </citation>
    <scope>NUCLEOTIDE SEQUENCE [LARGE SCALE GENOMIC DNA]</scope>
    <source>
        <strain evidence="2 3">DSM 19580</strain>
    </source>
</reference>
<protein>
    <submittedName>
        <fullName evidence="2">Putative NBD/HSP70 family sugar kinase</fullName>
    </submittedName>
</protein>
<dbReference type="SUPFAM" id="SSF46785">
    <property type="entry name" value="Winged helix' DNA-binding domain"/>
    <property type="match status" value="1"/>
</dbReference>
<dbReference type="Pfam" id="PF00480">
    <property type="entry name" value="ROK"/>
    <property type="match status" value="1"/>
</dbReference>
<comment type="caution">
    <text evidence="2">The sequence shown here is derived from an EMBL/GenBank/DDBJ whole genome shotgun (WGS) entry which is preliminary data.</text>
</comment>
<dbReference type="InterPro" id="IPR036390">
    <property type="entry name" value="WH_DNA-bd_sf"/>
</dbReference>
<dbReference type="EMBL" id="SMCR01000001">
    <property type="protein sequence ID" value="TCV99679.1"/>
    <property type="molecule type" value="Genomic_DNA"/>
</dbReference>
<dbReference type="PANTHER" id="PTHR18964:SF149">
    <property type="entry name" value="BIFUNCTIONAL UDP-N-ACETYLGLUCOSAMINE 2-EPIMERASE_N-ACETYLMANNOSAMINE KINASE"/>
    <property type="match status" value="1"/>
</dbReference>
<keyword evidence="2" id="KW-0808">Transferase</keyword>
<evidence type="ECO:0000313" key="2">
    <source>
        <dbReference type="EMBL" id="TCV99679.1"/>
    </source>
</evidence>
<dbReference type="AlphaFoldDB" id="A0A4R3Z6N0"/>
<sequence length="577" mass="61808">MAQHQWGELVFSVNHDAAVISRALQRGRLQRLARGIYSGNIHTPSDILTRRYLWDIVGHFFPGGVVTGPASLLADPTDCSTVYVIHTRRRPLSLASHSIVPVAGVGPQPDDIPLNEQLWLGSPARTLLWFFNQPSRLRDLARLHVWWQANVSTSQALLEGLPSRATALNMEQPLNQALAFLSQTRSQTSPIDAGKPGLAALSERSRLILTSIITHGSGTQSEMMTRLGMSKSTVSSGLQELQRQQLISTAMEKGRVNQLYLLAKESGWVLGADIGNTQVQLIARSLDGGQLALRQLTHAASAQLVKSAADAIASLRQELSSFGPLLAMTVALSKPVRPDIQLYGREGPSQAGMTPDAIMARLSLPDNTQTVVENNVNCAVVAEVRQGIAKGLKDVVFLQVGERIGSGIISGGSLIHGARGGAGEIADMPFPWSGTESPRELSLERHLAKQGFIERLNARRSSDEPVVRSLEALLARAADGEPMAMQAIERHGEQIGFLALGLVAILDPAMIVLGGSVGSHWMIVSAVRKTVAAISPYTVVAATQFGHQATVEGAVQLALEAAQIKLLGRAVGDGRLL</sequence>
<keyword evidence="3" id="KW-1185">Reference proteome</keyword>
<accession>A0A4R3Z6N0</accession>
<evidence type="ECO:0000256" key="1">
    <source>
        <dbReference type="ARBA" id="ARBA00006479"/>
    </source>
</evidence>
<dbReference type="GO" id="GO:0016301">
    <property type="term" value="F:kinase activity"/>
    <property type="evidence" value="ECO:0007669"/>
    <property type="project" value="UniProtKB-KW"/>
</dbReference>
<dbReference type="RefSeq" id="WP_131863235.1">
    <property type="nucleotide sequence ID" value="NZ_SMCR01000001.1"/>
</dbReference>
<organism evidence="2 3">
    <name type="scientific">Biostraticola tofi</name>
    <dbReference type="NCBI Taxonomy" id="466109"/>
    <lineage>
        <taxon>Bacteria</taxon>
        <taxon>Pseudomonadati</taxon>
        <taxon>Pseudomonadota</taxon>
        <taxon>Gammaproteobacteria</taxon>
        <taxon>Enterobacterales</taxon>
        <taxon>Bruguierivoracaceae</taxon>
        <taxon>Biostraticola</taxon>
    </lineage>
</organism>
<evidence type="ECO:0000313" key="3">
    <source>
        <dbReference type="Proteomes" id="UP000295719"/>
    </source>
</evidence>
<dbReference type="Gene3D" id="1.10.10.10">
    <property type="entry name" value="Winged helix-like DNA-binding domain superfamily/Winged helix DNA-binding domain"/>
    <property type="match status" value="1"/>
</dbReference>
<dbReference type="PANTHER" id="PTHR18964">
    <property type="entry name" value="ROK (REPRESSOR, ORF, KINASE) FAMILY"/>
    <property type="match status" value="1"/>
</dbReference>